<accession>F9S1S6</accession>
<evidence type="ECO:0000313" key="2">
    <source>
        <dbReference type="Proteomes" id="UP000004605"/>
    </source>
</evidence>
<comment type="caution">
    <text evidence="1">The sequence shown here is derived from an EMBL/GenBank/DDBJ whole genome shotgun (WGS) entry which is preliminary data.</text>
</comment>
<feature type="non-terminal residue" evidence="1">
    <location>
        <position position="1"/>
    </location>
</feature>
<sequence>SKSVTGVHASRTWTKDGERAKKYMWTNEANDTGLAIKDVYPRIISDDQFEAAQLKRDPHFQNLAKKPRATLNDGRSIIPNATCSFCGAS</sequence>
<proteinExistence type="predicted"/>
<gene>
    <name evidence="1" type="ORF">VII00023_17964</name>
</gene>
<name>F9S1S6_9VIBR</name>
<evidence type="ECO:0000313" key="1">
    <source>
        <dbReference type="EMBL" id="EGU41440.1"/>
    </source>
</evidence>
<protein>
    <submittedName>
        <fullName evidence="1">Uncharacterized protein</fullName>
    </submittedName>
</protein>
<feature type="non-terminal residue" evidence="1">
    <location>
        <position position="89"/>
    </location>
</feature>
<reference evidence="1 2" key="1">
    <citation type="journal article" date="2012" name="Int. J. Syst. Evol. Microbiol.">
        <title>Vibrio caribbeanicus sp. nov., isolated from the marine sponge Scleritoderma cyanea.</title>
        <authorList>
            <person name="Hoffmann M."/>
            <person name="Monday S.R."/>
            <person name="Allard M.W."/>
            <person name="Strain E.A."/>
            <person name="Whittaker P."/>
            <person name="Naum M."/>
            <person name="McCarthy P.J."/>
            <person name="Lopez J.V."/>
            <person name="Fischer M."/>
            <person name="Brown E.W."/>
        </authorList>
    </citation>
    <scope>NUCLEOTIDE SEQUENCE [LARGE SCALE GENOMIC DNA]</scope>
    <source>
        <strain evidence="1 2">ATCC 700023</strain>
    </source>
</reference>
<keyword evidence="2" id="KW-1185">Reference proteome</keyword>
<dbReference type="Proteomes" id="UP000004605">
    <property type="component" value="Unassembled WGS sequence"/>
</dbReference>
<dbReference type="EMBL" id="AFWF01000113">
    <property type="protein sequence ID" value="EGU41440.1"/>
    <property type="molecule type" value="Genomic_DNA"/>
</dbReference>
<dbReference type="AlphaFoldDB" id="F9S1S6"/>
<organism evidence="1 2">
    <name type="scientific">Vibrio ichthyoenteri ATCC 700023</name>
    <dbReference type="NCBI Taxonomy" id="870968"/>
    <lineage>
        <taxon>Bacteria</taxon>
        <taxon>Pseudomonadati</taxon>
        <taxon>Pseudomonadota</taxon>
        <taxon>Gammaproteobacteria</taxon>
        <taxon>Vibrionales</taxon>
        <taxon>Vibrionaceae</taxon>
        <taxon>Vibrio</taxon>
    </lineage>
</organism>